<name>A0ABU4S0J0_9GAMM</name>
<dbReference type="InterPro" id="IPR013767">
    <property type="entry name" value="PAS_fold"/>
</dbReference>
<dbReference type="InterPro" id="IPR001789">
    <property type="entry name" value="Sig_transdc_resp-reg_receiver"/>
</dbReference>
<dbReference type="InterPro" id="IPR003594">
    <property type="entry name" value="HATPase_dom"/>
</dbReference>
<comment type="caution">
    <text evidence="14">The sequence shown here is derived from an EMBL/GenBank/DDBJ whole genome shotgun (WGS) entry which is preliminary data.</text>
</comment>
<evidence type="ECO:0000313" key="15">
    <source>
        <dbReference type="Proteomes" id="UP001273505"/>
    </source>
</evidence>
<evidence type="ECO:0000256" key="5">
    <source>
        <dbReference type="ARBA" id="ARBA00022741"/>
    </source>
</evidence>
<evidence type="ECO:0000256" key="3">
    <source>
        <dbReference type="ARBA" id="ARBA00022553"/>
    </source>
</evidence>
<dbReference type="PANTHER" id="PTHR43065:SF42">
    <property type="entry name" value="TWO-COMPONENT SENSOR PPRA"/>
    <property type="match status" value="1"/>
</dbReference>
<feature type="domain" description="PAS" evidence="12">
    <location>
        <begin position="155"/>
        <end position="238"/>
    </location>
</feature>
<evidence type="ECO:0000256" key="6">
    <source>
        <dbReference type="ARBA" id="ARBA00022777"/>
    </source>
</evidence>
<dbReference type="PRINTS" id="PR00344">
    <property type="entry name" value="BCTRLSENSOR"/>
</dbReference>
<dbReference type="SMART" id="SM00387">
    <property type="entry name" value="HATPase_c"/>
    <property type="match status" value="1"/>
</dbReference>
<dbReference type="Pfam" id="PF00989">
    <property type="entry name" value="PAS"/>
    <property type="match status" value="1"/>
</dbReference>
<dbReference type="InterPro" id="IPR004358">
    <property type="entry name" value="Sig_transdc_His_kin-like_C"/>
</dbReference>
<keyword evidence="3 9" id="KW-0597">Phosphoprotein</keyword>
<dbReference type="PROSITE" id="PS50113">
    <property type="entry name" value="PAC"/>
    <property type="match status" value="2"/>
</dbReference>
<dbReference type="Gene3D" id="3.30.450.20">
    <property type="entry name" value="PAS domain"/>
    <property type="match status" value="2"/>
</dbReference>
<keyword evidence="4" id="KW-0808">Transferase</keyword>
<evidence type="ECO:0000256" key="9">
    <source>
        <dbReference type="PROSITE-ProRule" id="PRU00169"/>
    </source>
</evidence>
<dbReference type="InterPro" id="IPR000700">
    <property type="entry name" value="PAS-assoc_C"/>
</dbReference>
<feature type="domain" description="PAC" evidence="13">
    <location>
        <begin position="354"/>
        <end position="406"/>
    </location>
</feature>
<dbReference type="SUPFAM" id="SSF55785">
    <property type="entry name" value="PYP-like sensor domain (PAS domain)"/>
    <property type="match status" value="2"/>
</dbReference>
<reference evidence="14 15" key="1">
    <citation type="submission" date="2023-11" db="EMBL/GenBank/DDBJ databases">
        <title>Gilvimarinus fulvus sp. nov., isolated from the surface of Kelp.</title>
        <authorList>
            <person name="Sun Y.Y."/>
            <person name="Gong Y."/>
            <person name="Du Z.J."/>
        </authorList>
    </citation>
    <scope>NUCLEOTIDE SEQUENCE [LARGE SCALE GENOMIC DNA]</scope>
    <source>
        <strain evidence="14 15">SDUM040013</strain>
    </source>
</reference>
<gene>
    <name evidence="14" type="ORF">SCD92_15000</name>
</gene>
<accession>A0ABU4S0J0</accession>
<dbReference type="EC" id="2.7.13.3" evidence="2"/>
<dbReference type="PROSITE" id="PS50109">
    <property type="entry name" value="HIS_KIN"/>
    <property type="match status" value="1"/>
</dbReference>
<evidence type="ECO:0000259" key="13">
    <source>
        <dbReference type="PROSITE" id="PS50113"/>
    </source>
</evidence>
<dbReference type="Gene3D" id="1.10.287.130">
    <property type="match status" value="1"/>
</dbReference>
<dbReference type="InterPro" id="IPR013656">
    <property type="entry name" value="PAS_4"/>
</dbReference>
<dbReference type="CDD" id="cd00130">
    <property type="entry name" value="PAS"/>
    <property type="match status" value="2"/>
</dbReference>
<evidence type="ECO:0000313" key="14">
    <source>
        <dbReference type="EMBL" id="MDX6850679.1"/>
    </source>
</evidence>
<evidence type="ECO:0000259" key="10">
    <source>
        <dbReference type="PROSITE" id="PS50109"/>
    </source>
</evidence>
<dbReference type="Gene3D" id="3.30.565.10">
    <property type="entry name" value="Histidine kinase-like ATPase, C-terminal domain"/>
    <property type="match status" value="1"/>
</dbReference>
<feature type="domain" description="Histidine kinase" evidence="10">
    <location>
        <begin position="419"/>
        <end position="641"/>
    </location>
</feature>
<dbReference type="Pfam" id="PF02518">
    <property type="entry name" value="HATPase_c"/>
    <property type="match status" value="1"/>
</dbReference>
<dbReference type="Pfam" id="PF08448">
    <property type="entry name" value="PAS_4"/>
    <property type="match status" value="1"/>
</dbReference>
<keyword evidence="5" id="KW-0547">Nucleotide-binding</keyword>
<feature type="domain" description="PAS" evidence="12">
    <location>
        <begin position="277"/>
        <end position="347"/>
    </location>
</feature>
<dbReference type="InterPro" id="IPR011006">
    <property type="entry name" value="CheY-like_superfamily"/>
</dbReference>
<evidence type="ECO:0000259" key="12">
    <source>
        <dbReference type="PROSITE" id="PS50112"/>
    </source>
</evidence>
<evidence type="ECO:0000256" key="4">
    <source>
        <dbReference type="ARBA" id="ARBA00022679"/>
    </source>
</evidence>
<dbReference type="SMART" id="SM00091">
    <property type="entry name" value="PAS"/>
    <property type="match status" value="2"/>
</dbReference>
<dbReference type="PANTHER" id="PTHR43065">
    <property type="entry name" value="SENSOR HISTIDINE KINASE"/>
    <property type="match status" value="1"/>
</dbReference>
<dbReference type="CDD" id="cd00082">
    <property type="entry name" value="HisKA"/>
    <property type="match status" value="1"/>
</dbReference>
<keyword evidence="8" id="KW-0902">Two-component regulatory system</keyword>
<feature type="domain" description="PAC" evidence="13">
    <location>
        <begin position="224"/>
        <end position="276"/>
    </location>
</feature>
<dbReference type="EMBL" id="JAXAFO010000029">
    <property type="protein sequence ID" value="MDX6850679.1"/>
    <property type="molecule type" value="Genomic_DNA"/>
</dbReference>
<dbReference type="PROSITE" id="PS50110">
    <property type="entry name" value="RESPONSE_REGULATORY"/>
    <property type="match status" value="1"/>
</dbReference>
<keyword evidence="6" id="KW-0418">Kinase</keyword>
<dbReference type="Pfam" id="PF00512">
    <property type="entry name" value="HisKA"/>
    <property type="match status" value="1"/>
</dbReference>
<dbReference type="NCBIfam" id="TIGR00229">
    <property type="entry name" value="sensory_box"/>
    <property type="match status" value="2"/>
</dbReference>
<proteinExistence type="predicted"/>
<keyword evidence="15" id="KW-1185">Reference proteome</keyword>
<dbReference type="InterPro" id="IPR003661">
    <property type="entry name" value="HisK_dim/P_dom"/>
</dbReference>
<dbReference type="InterPro" id="IPR035965">
    <property type="entry name" value="PAS-like_dom_sf"/>
</dbReference>
<dbReference type="SUPFAM" id="SSF47384">
    <property type="entry name" value="Homodimeric domain of signal transducing histidine kinase"/>
    <property type="match status" value="1"/>
</dbReference>
<sequence>MKDNTPAITHFPAAADVSTGLEWIQWKVDEAAAVAGNCASVFFYRHNDCALEPLAYSGLDSEDLCLECLLAANAQAQSSLRAVCVEWTHTTAAASPLYYHALPLFDTNAGDAMVGVWGIVSSATFLAGDYCTERILCRAGHEVGHESELIALRRGNAQLTRQLENSPLGAIELDHARKITAWNPAAARIFAISADDAIGANADTLLWAEVTEQERRELFDPRVRHTRRNIYHRLGTGKMIIAEWNITPLGDNGGEGYIALVGDVTRQREALSALARREQEQSDILNAMADAAITINDRGVILTFNQAAVHMFGYQQREAIGKKVNMLMPKGIADAHDGYISNYLQTGQAKVIGLGRELEGLHKNGSHFPLRLSVAELPRSDQGGRRFLGTCHDLTEVKEQERRLFHSQKMEALGKLTGGIAHDFNNILGVIAGYANLLEDEVDEDEPAFRYIREIDRAAERGGKLTKRLLYLSKHRKMETSKVNLGEIVEAMQYVLSRTMTPSITVHLDIDDTGYLANINADFLEDAILNLSINAMHAMEGGGNLWISTRACIEVPESMAKFYDVTPGEYLAISVKDDGCGIPSDILDKVFDPFFSTKGDKGTGLGLSQVYGYMRQMGGFIRLKSKADVGTTFILYIPQLAETVTVAPQAVEVEAAVGGSETILVVDDEKALIETCSKTLQKAGYTVFTANGVAAATTILETQSLDLLLSDVIMPDGNGFDLAELAYKIAPDIKIRLVSGYADVANNTVNEDLAANILHKPYSQIELLNAVRVTLDVD</sequence>
<dbReference type="PROSITE" id="PS50112">
    <property type="entry name" value="PAS"/>
    <property type="match status" value="2"/>
</dbReference>
<keyword evidence="7" id="KW-0067">ATP-binding</keyword>
<evidence type="ECO:0000256" key="2">
    <source>
        <dbReference type="ARBA" id="ARBA00012438"/>
    </source>
</evidence>
<dbReference type="SUPFAM" id="SSF52172">
    <property type="entry name" value="CheY-like"/>
    <property type="match status" value="1"/>
</dbReference>
<feature type="domain" description="Response regulatory" evidence="11">
    <location>
        <begin position="662"/>
        <end position="775"/>
    </location>
</feature>
<protein>
    <recommendedName>
        <fullName evidence="2">histidine kinase</fullName>
        <ecNumber evidence="2">2.7.13.3</ecNumber>
    </recommendedName>
</protein>
<dbReference type="Gene3D" id="3.40.50.2300">
    <property type="match status" value="1"/>
</dbReference>
<feature type="modified residue" description="4-aspartylphosphate" evidence="9">
    <location>
        <position position="711"/>
    </location>
</feature>
<dbReference type="Proteomes" id="UP001273505">
    <property type="component" value="Unassembled WGS sequence"/>
</dbReference>
<dbReference type="Pfam" id="PF00072">
    <property type="entry name" value="Response_reg"/>
    <property type="match status" value="1"/>
</dbReference>
<evidence type="ECO:0000256" key="7">
    <source>
        <dbReference type="ARBA" id="ARBA00022840"/>
    </source>
</evidence>
<dbReference type="InterPro" id="IPR000014">
    <property type="entry name" value="PAS"/>
</dbReference>
<comment type="catalytic activity">
    <reaction evidence="1">
        <text>ATP + protein L-histidine = ADP + protein N-phospho-L-histidine.</text>
        <dbReference type="EC" id="2.7.13.3"/>
    </reaction>
</comment>
<dbReference type="InterPro" id="IPR036890">
    <property type="entry name" value="HATPase_C_sf"/>
</dbReference>
<dbReference type="SMART" id="SM00448">
    <property type="entry name" value="REC"/>
    <property type="match status" value="1"/>
</dbReference>
<dbReference type="InterPro" id="IPR005467">
    <property type="entry name" value="His_kinase_dom"/>
</dbReference>
<dbReference type="SMART" id="SM00388">
    <property type="entry name" value="HisKA"/>
    <property type="match status" value="1"/>
</dbReference>
<evidence type="ECO:0000256" key="1">
    <source>
        <dbReference type="ARBA" id="ARBA00000085"/>
    </source>
</evidence>
<dbReference type="RefSeq" id="WP_302721112.1">
    <property type="nucleotide sequence ID" value="NZ_JAULRU010000256.1"/>
</dbReference>
<evidence type="ECO:0000259" key="11">
    <source>
        <dbReference type="PROSITE" id="PS50110"/>
    </source>
</evidence>
<organism evidence="14 15">
    <name type="scientific">Gilvimarinus gilvus</name>
    <dbReference type="NCBI Taxonomy" id="3058038"/>
    <lineage>
        <taxon>Bacteria</taxon>
        <taxon>Pseudomonadati</taxon>
        <taxon>Pseudomonadota</taxon>
        <taxon>Gammaproteobacteria</taxon>
        <taxon>Cellvibrionales</taxon>
        <taxon>Cellvibrionaceae</taxon>
        <taxon>Gilvimarinus</taxon>
    </lineage>
</organism>
<dbReference type="InterPro" id="IPR036097">
    <property type="entry name" value="HisK_dim/P_sf"/>
</dbReference>
<evidence type="ECO:0000256" key="8">
    <source>
        <dbReference type="ARBA" id="ARBA00023012"/>
    </source>
</evidence>
<dbReference type="SUPFAM" id="SSF55874">
    <property type="entry name" value="ATPase domain of HSP90 chaperone/DNA topoisomerase II/histidine kinase"/>
    <property type="match status" value="1"/>
</dbReference>